<dbReference type="EMBL" id="AYJU01000018">
    <property type="protein sequence ID" value="EST51723.1"/>
    <property type="molecule type" value="Genomic_DNA"/>
</dbReference>
<comment type="caution">
    <text evidence="2">The sequence shown here is derived from an EMBL/GenBank/DDBJ whole genome shotgun (WGS) entry which is preliminary data.</text>
</comment>
<dbReference type="PROSITE" id="PS51257">
    <property type="entry name" value="PROKAR_LIPOPROTEIN"/>
    <property type="match status" value="1"/>
</dbReference>
<sequence length="170" mass="18329">MKLNRKMWLPIALLTVALATGCGSQENASPEVDEHGHSHTQHAANGDLQETTASVDVLPSFLDNQDPVIIASYKVAGANRELLKSIPCFCGCGESAGHEHNGNCFIKEELEDGSIVWDDHGTRCGVCMEIAVVSSKLKEAGKSTLEIRQYIDEAYKEGYGKPTPTPMPSA</sequence>
<evidence type="ECO:0000256" key="1">
    <source>
        <dbReference type="SAM" id="SignalP"/>
    </source>
</evidence>
<reference evidence="2 3" key="1">
    <citation type="journal article" date="2014" name="Genome Announc.">
        <title>Draft Genome Sequence of Brevibacillus panacihumi Strain W25, a Halotolerant Hydrocarbon-Degrading Bacterium.</title>
        <authorList>
            <person name="Wang X."/>
            <person name="Jin D."/>
            <person name="Zhou L."/>
            <person name="Wu L."/>
            <person name="An W."/>
            <person name="Chen Y."/>
            <person name="Zhao L."/>
        </authorList>
    </citation>
    <scope>NUCLEOTIDE SEQUENCE [LARGE SCALE GENOMIC DNA]</scope>
    <source>
        <strain evidence="2 3">W25</strain>
    </source>
</reference>
<feature type="signal peptide" evidence="1">
    <location>
        <begin position="1"/>
        <end position="28"/>
    </location>
</feature>
<accession>V6M8Q7</accession>
<protein>
    <recommendedName>
        <fullName evidence="4">Lipoprotein</fullName>
    </recommendedName>
</protein>
<dbReference type="Pfam" id="PF13798">
    <property type="entry name" value="PCYCGC"/>
    <property type="match status" value="1"/>
</dbReference>
<evidence type="ECO:0000313" key="2">
    <source>
        <dbReference type="EMBL" id="EST51723.1"/>
    </source>
</evidence>
<feature type="chain" id="PRO_5004749570" description="Lipoprotein" evidence="1">
    <location>
        <begin position="29"/>
        <end position="170"/>
    </location>
</feature>
<dbReference type="InterPro" id="IPR025673">
    <property type="entry name" value="PCYCGC"/>
</dbReference>
<dbReference type="STRING" id="1408254.T458_25475"/>
<dbReference type="AlphaFoldDB" id="V6M8Q7"/>
<keyword evidence="3" id="KW-1185">Reference proteome</keyword>
<gene>
    <name evidence="2" type="ORF">T458_25475</name>
</gene>
<name>V6M8Q7_9BACL</name>
<organism evidence="2 3">
    <name type="scientific">Brevibacillus panacihumi W25</name>
    <dbReference type="NCBI Taxonomy" id="1408254"/>
    <lineage>
        <taxon>Bacteria</taxon>
        <taxon>Bacillati</taxon>
        <taxon>Bacillota</taxon>
        <taxon>Bacilli</taxon>
        <taxon>Bacillales</taxon>
        <taxon>Paenibacillaceae</taxon>
        <taxon>Brevibacillus</taxon>
    </lineage>
</organism>
<dbReference type="eggNOG" id="ENOG502ZVWF">
    <property type="taxonomic scope" value="Bacteria"/>
</dbReference>
<keyword evidence="1" id="KW-0732">Signal</keyword>
<dbReference type="Proteomes" id="UP000017973">
    <property type="component" value="Unassembled WGS sequence"/>
</dbReference>
<dbReference type="PATRIC" id="fig|1408254.3.peg.4967"/>
<dbReference type="HOGENOM" id="CLU_141470_0_0_9"/>
<proteinExistence type="predicted"/>
<evidence type="ECO:0000313" key="3">
    <source>
        <dbReference type="Proteomes" id="UP000017973"/>
    </source>
</evidence>
<evidence type="ECO:0008006" key="4">
    <source>
        <dbReference type="Google" id="ProtNLM"/>
    </source>
</evidence>